<dbReference type="GO" id="GO:0005524">
    <property type="term" value="F:ATP binding"/>
    <property type="evidence" value="ECO:0007669"/>
    <property type="project" value="InterPro"/>
</dbReference>
<name>A0A2W5U2U2_9BACT</name>
<dbReference type="AlphaFoldDB" id="A0A2W5U2U2"/>
<dbReference type="Gene3D" id="3.40.50.12780">
    <property type="entry name" value="N-terminal domain of ligase-like"/>
    <property type="match status" value="1"/>
</dbReference>
<dbReference type="NCBIfam" id="TIGR02262">
    <property type="entry name" value="benz_CoA_lig"/>
    <property type="match status" value="1"/>
</dbReference>
<evidence type="ECO:0000259" key="2">
    <source>
        <dbReference type="Pfam" id="PF00501"/>
    </source>
</evidence>
<dbReference type="InterPro" id="IPR025110">
    <property type="entry name" value="AMP-bd_C"/>
</dbReference>
<dbReference type="GO" id="GO:0016405">
    <property type="term" value="F:CoA-ligase activity"/>
    <property type="evidence" value="ECO:0007669"/>
    <property type="project" value="InterPro"/>
</dbReference>
<comment type="caution">
    <text evidence="4">The sequence shown here is derived from an EMBL/GenBank/DDBJ whole genome shotgun (WGS) entry which is preliminary data.</text>
</comment>
<evidence type="ECO:0000256" key="1">
    <source>
        <dbReference type="ARBA" id="ARBA00022598"/>
    </source>
</evidence>
<reference evidence="4 5" key="1">
    <citation type="submission" date="2017-08" db="EMBL/GenBank/DDBJ databases">
        <title>Infants hospitalized years apart are colonized by the same room-sourced microbial strains.</title>
        <authorList>
            <person name="Brooks B."/>
            <person name="Olm M.R."/>
            <person name="Firek B.A."/>
            <person name="Baker R."/>
            <person name="Thomas B.C."/>
            <person name="Morowitz M.J."/>
            <person name="Banfield J.F."/>
        </authorList>
    </citation>
    <scope>NUCLEOTIDE SEQUENCE [LARGE SCALE GENOMIC DNA]</scope>
    <source>
        <strain evidence="4">S2_003_000_R2_14</strain>
    </source>
</reference>
<dbReference type="Proteomes" id="UP000249061">
    <property type="component" value="Unassembled WGS sequence"/>
</dbReference>
<gene>
    <name evidence="4" type="ORF">DI536_02485</name>
</gene>
<dbReference type="InterPro" id="IPR000873">
    <property type="entry name" value="AMP-dep_synth/lig_dom"/>
</dbReference>
<evidence type="ECO:0000313" key="4">
    <source>
        <dbReference type="EMBL" id="PZR18766.1"/>
    </source>
</evidence>
<dbReference type="InterPro" id="IPR045851">
    <property type="entry name" value="AMP-bd_C_sf"/>
</dbReference>
<protein>
    <submittedName>
        <fullName evidence="4">Benzoate-CoA ligase family protein</fullName>
    </submittedName>
</protein>
<dbReference type="Pfam" id="PF13193">
    <property type="entry name" value="AMP-binding_C"/>
    <property type="match status" value="1"/>
</dbReference>
<feature type="domain" description="AMP-dependent synthetase/ligase" evidence="2">
    <location>
        <begin position="20"/>
        <end position="379"/>
    </location>
</feature>
<evidence type="ECO:0000313" key="5">
    <source>
        <dbReference type="Proteomes" id="UP000249061"/>
    </source>
</evidence>
<dbReference type="PANTHER" id="PTHR43352:SF1">
    <property type="entry name" value="ANTHRANILATE--COA LIGASE"/>
    <property type="match status" value="1"/>
</dbReference>
<feature type="domain" description="AMP-binding enzyme C-terminal" evidence="3">
    <location>
        <begin position="429"/>
        <end position="507"/>
    </location>
</feature>
<organism evidence="4 5">
    <name type="scientific">Archangium gephyra</name>
    <dbReference type="NCBI Taxonomy" id="48"/>
    <lineage>
        <taxon>Bacteria</taxon>
        <taxon>Pseudomonadati</taxon>
        <taxon>Myxococcota</taxon>
        <taxon>Myxococcia</taxon>
        <taxon>Myxococcales</taxon>
        <taxon>Cystobacterineae</taxon>
        <taxon>Archangiaceae</taxon>
        <taxon>Archangium</taxon>
    </lineage>
</organism>
<dbReference type="Pfam" id="PF00501">
    <property type="entry name" value="AMP-binding"/>
    <property type="match status" value="1"/>
</dbReference>
<dbReference type="GO" id="GO:0016878">
    <property type="term" value="F:acid-thiol ligase activity"/>
    <property type="evidence" value="ECO:0007669"/>
    <property type="project" value="TreeGrafter"/>
</dbReference>
<dbReference type="SUPFAM" id="SSF56801">
    <property type="entry name" value="Acetyl-CoA synthetase-like"/>
    <property type="match status" value="1"/>
</dbReference>
<dbReference type="InterPro" id="IPR042099">
    <property type="entry name" value="ANL_N_sf"/>
</dbReference>
<sequence length="515" mass="56666">MRLDPFNLPERLNLAQVFLHAQAAQHPERPAIYFEEETITYAQLADATHRASAVFRGLGLEWEQRVILMLPDVPQFASAWLGTVEAGGTISAVNPGLKAEEVTYYLNYTRAKFVVTDAETAAIIDSVRAQCPHLDHVLVAGGNAGTHLDYDAELTRARPDGVIADTHKEDVCVWLYTSGSTGFPKAAVHKHADFVFNALTYGLPVVGYGPNDISVSVPRLAFGYALGSNLLFPLLAGGATALFKEKPTPEKFFEMLKKHRPTMFTAVPTALNGILNSPGIKDADFSSLRVAISAGEALPAELYQRWKQRTGVEILDGIGSAEMFHIFITNRVNDVKLGSLGKVVDGYTAKVCDENGNELPRGEVGTLWVKGESMALEYWQQRAKSKTTFRGEWCVSADKFQQTEDGYFYFCGRGDDMLKVSGKWLSPVEVENVLLQHPAVREAAVVSFKDADGLDKPRAFVALNEGHTADDALAEDLKAHVRSRLEPFKAPRQVKFLDALPRSDRGKVLKTELRG</sequence>
<keyword evidence="1 4" id="KW-0436">Ligase</keyword>
<dbReference type="GO" id="GO:0044550">
    <property type="term" value="P:secondary metabolite biosynthetic process"/>
    <property type="evidence" value="ECO:0007669"/>
    <property type="project" value="TreeGrafter"/>
</dbReference>
<dbReference type="InterPro" id="IPR011957">
    <property type="entry name" value="Benz_CoA_lig"/>
</dbReference>
<dbReference type="EMBL" id="QFQP01000001">
    <property type="protein sequence ID" value="PZR18766.1"/>
    <property type="molecule type" value="Genomic_DNA"/>
</dbReference>
<dbReference type="Gene3D" id="3.30.300.30">
    <property type="match status" value="1"/>
</dbReference>
<proteinExistence type="predicted"/>
<accession>A0A2W5U2U2</accession>
<dbReference type="PANTHER" id="PTHR43352">
    <property type="entry name" value="ACETYL-COA SYNTHETASE"/>
    <property type="match status" value="1"/>
</dbReference>
<evidence type="ECO:0000259" key="3">
    <source>
        <dbReference type="Pfam" id="PF13193"/>
    </source>
</evidence>